<name>A0A2I7N838_9NEIS</name>
<dbReference type="AlphaFoldDB" id="A0A2I7N838"/>
<sequence>MESIILIAMLVVILVLVLFMLFRINANASQAQDVEASRTNLALANQELANKDQQLQALALKLEQLATEVAGLKQSERQLLDNKISLSNENVRLKTENDNLKQAYNNLEHLLADLKEQMIKEFGNIKSQALLELQNKASETLGAIGKTNVVEPLSEKLRELDSRIIELRKETHDISNKSNSLSEQANNLAQALTRDSQKKGEFGEMILANILEFAGLKERVSYIEQVHLSNKDISAKNLRADCLINLPDNRGLIIDSKNIVGEYYNAITSGEDREKLIRNSVLTTIKLFASKDYISEMERVSGRNLFDYMIMFIPNEGLFNLIVAMDSKEDERGLLWFAYSQKVIIAGPSTILALLAIIDRMWQSHEVEEKAAEIVKVALQMSDQLRLTLERLTTLGNSINKTAENYNQVVTSFANGSNSSMVGKFIQLSNYKRELDKSQPILSGSITRSLPDVEFDKIN</sequence>
<dbReference type="RefSeq" id="WP_102951917.1">
    <property type="nucleotide sequence ID" value="NZ_CP024847.1"/>
</dbReference>
<keyword evidence="3 5" id="KW-0175">Coiled coil</keyword>
<organism evidence="6 7">
    <name type="scientific">Aquella oligotrophica</name>
    <dbReference type="NCBI Taxonomy" id="2067065"/>
    <lineage>
        <taxon>Bacteria</taxon>
        <taxon>Pseudomonadati</taxon>
        <taxon>Pseudomonadota</taxon>
        <taxon>Betaproteobacteria</taxon>
        <taxon>Neisseriales</taxon>
        <taxon>Neisseriaceae</taxon>
        <taxon>Aquella</taxon>
    </lineage>
</organism>
<comment type="similarity">
    <text evidence="2">Belongs to the RmuC family.</text>
</comment>
<feature type="coiled-coil region" evidence="5">
    <location>
        <begin position="34"/>
        <end position="120"/>
    </location>
</feature>
<keyword evidence="7" id="KW-1185">Reference proteome</keyword>
<evidence type="ECO:0000256" key="2">
    <source>
        <dbReference type="ARBA" id="ARBA00009840"/>
    </source>
</evidence>
<evidence type="ECO:0000256" key="1">
    <source>
        <dbReference type="ARBA" id="ARBA00003416"/>
    </source>
</evidence>
<dbReference type="Proteomes" id="UP000236655">
    <property type="component" value="Chromosome"/>
</dbReference>
<evidence type="ECO:0008006" key="8">
    <source>
        <dbReference type="Google" id="ProtNLM"/>
    </source>
</evidence>
<dbReference type="Pfam" id="PF02646">
    <property type="entry name" value="RmuC"/>
    <property type="match status" value="1"/>
</dbReference>
<accession>A0A2I7N838</accession>
<evidence type="ECO:0000256" key="4">
    <source>
        <dbReference type="ARBA" id="ARBA00023172"/>
    </source>
</evidence>
<evidence type="ECO:0000256" key="3">
    <source>
        <dbReference type="ARBA" id="ARBA00023054"/>
    </source>
</evidence>
<dbReference type="GO" id="GO:0006310">
    <property type="term" value="P:DNA recombination"/>
    <property type="evidence" value="ECO:0007669"/>
    <property type="project" value="UniProtKB-KW"/>
</dbReference>
<evidence type="ECO:0000313" key="7">
    <source>
        <dbReference type="Proteomes" id="UP000236655"/>
    </source>
</evidence>
<dbReference type="PANTHER" id="PTHR30563:SF0">
    <property type="entry name" value="DNA RECOMBINATION PROTEIN RMUC"/>
    <property type="match status" value="1"/>
</dbReference>
<keyword evidence="4" id="KW-0233">DNA recombination</keyword>
<dbReference type="EMBL" id="CP024847">
    <property type="protein sequence ID" value="AUR52628.1"/>
    <property type="molecule type" value="Genomic_DNA"/>
</dbReference>
<dbReference type="OrthoDB" id="9765111at2"/>
<protein>
    <recommendedName>
        <fullName evidence="8">DNA recombination protein RmuC</fullName>
    </recommendedName>
</protein>
<proteinExistence type="inferred from homology"/>
<evidence type="ECO:0000313" key="6">
    <source>
        <dbReference type="EMBL" id="AUR52628.1"/>
    </source>
</evidence>
<dbReference type="InterPro" id="IPR003798">
    <property type="entry name" value="DNA_recombination_RmuC"/>
</dbReference>
<dbReference type="KEGG" id="nba:CUN60_10075"/>
<dbReference type="PANTHER" id="PTHR30563">
    <property type="entry name" value="DNA RECOMBINATION PROTEIN RMUC"/>
    <property type="match status" value="1"/>
</dbReference>
<evidence type="ECO:0000256" key="5">
    <source>
        <dbReference type="SAM" id="Coils"/>
    </source>
</evidence>
<comment type="function">
    <text evidence="1">Involved in DNA recombination.</text>
</comment>
<reference evidence="7" key="1">
    <citation type="submission" date="2017-11" db="EMBL/GenBank/DDBJ databases">
        <authorList>
            <person name="Chan K.G."/>
            <person name="Lee L.S."/>
        </authorList>
    </citation>
    <scope>NUCLEOTIDE SEQUENCE [LARGE SCALE GENOMIC DNA]</scope>
    <source>
        <strain evidence="7">DSM 100970</strain>
    </source>
</reference>
<gene>
    <name evidence="6" type="ORF">CUN60_10075</name>
</gene>